<protein>
    <submittedName>
        <fullName evidence="2">Uncharacterized protein</fullName>
    </submittedName>
</protein>
<sequence>HHLSHYNTPTPHQSLSYLYKCFCDVRAVEFARGYRLTQTAVEPFSFTVPRLRTEFFQDDLFPATRVQWEPTLTADQWFGGQDGLPVYINLRPDGMGLLSEAQPPAPQLKKDMNPKALPIQFEGDIRLQSSLAFLTGGRHKEEMIIQQMSEKVEFKDD</sequence>
<evidence type="ECO:0000256" key="1">
    <source>
        <dbReference type="ARBA" id="ARBA00009482"/>
    </source>
</evidence>
<dbReference type="InterPro" id="IPR015943">
    <property type="entry name" value="WD40/YVTN_repeat-like_dom_sf"/>
</dbReference>
<dbReference type="Proteomes" id="UP000728032">
    <property type="component" value="Unassembled WGS sequence"/>
</dbReference>
<evidence type="ECO:0000313" key="3">
    <source>
        <dbReference type="Proteomes" id="UP000728032"/>
    </source>
</evidence>
<dbReference type="InterPro" id="IPR015505">
    <property type="entry name" value="Coronin"/>
</dbReference>
<proteinExistence type="inferred from homology"/>
<dbReference type="Gene3D" id="2.130.10.10">
    <property type="entry name" value="YVTN repeat-like/Quinoprotein amine dehydrogenase"/>
    <property type="match status" value="1"/>
</dbReference>
<accession>A0A7R9R2L7</accession>
<keyword evidence="3" id="KW-1185">Reference proteome</keyword>
<organism evidence="2">
    <name type="scientific">Oppiella nova</name>
    <dbReference type="NCBI Taxonomy" id="334625"/>
    <lineage>
        <taxon>Eukaryota</taxon>
        <taxon>Metazoa</taxon>
        <taxon>Ecdysozoa</taxon>
        <taxon>Arthropoda</taxon>
        <taxon>Chelicerata</taxon>
        <taxon>Arachnida</taxon>
        <taxon>Acari</taxon>
        <taxon>Acariformes</taxon>
        <taxon>Sarcoptiformes</taxon>
        <taxon>Oribatida</taxon>
        <taxon>Brachypylina</taxon>
        <taxon>Oppioidea</taxon>
        <taxon>Oppiidae</taxon>
        <taxon>Oppiella</taxon>
    </lineage>
</organism>
<dbReference type="Pfam" id="PF16300">
    <property type="entry name" value="WD40_4"/>
    <property type="match status" value="1"/>
</dbReference>
<evidence type="ECO:0000313" key="2">
    <source>
        <dbReference type="EMBL" id="CAD7666530.1"/>
    </source>
</evidence>
<dbReference type="PANTHER" id="PTHR10856:SF20">
    <property type="entry name" value="CORONIN-7"/>
    <property type="match status" value="1"/>
</dbReference>
<reference evidence="2" key="1">
    <citation type="submission" date="2020-11" db="EMBL/GenBank/DDBJ databases">
        <authorList>
            <person name="Tran Van P."/>
        </authorList>
    </citation>
    <scope>NUCLEOTIDE SEQUENCE</scope>
</reference>
<dbReference type="PANTHER" id="PTHR10856">
    <property type="entry name" value="CORONIN"/>
    <property type="match status" value="1"/>
</dbReference>
<feature type="non-terminal residue" evidence="2">
    <location>
        <position position="157"/>
    </location>
</feature>
<dbReference type="AlphaFoldDB" id="A0A7R9R2L7"/>
<dbReference type="SMART" id="SM01167">
    <property type="entry name" value="DUF1900"/>
    <property type="match status" value="1"/>
</dbReference>
<dbReference type="EMBL" id="CAJPVJ010054475">
    <property type="protein sequence ID" value="CAG2183511.1"/>
    <property type="molecule type" value="Genomic_DNA"/>
</dbReference>
<comment type="similarity">
    <text evidence="1">Belongs to the WD repeat coronin family.</text>
</comment>
<name>A0A7R9R2L7_9ACAR</name>
<dbReference type="EMBL" id="OC969300">
    <property type="protein sequence ID" value="CAD7666530.1"/>
    <property type="molecule type" value="Genomic_DNA"/>
</dbReference>
<gene>
    <name evidence="2" type="ORF">ONB1V03_LOCUS22931</name>
</gene>
<dbReference type="OrthoDB" id="6414464at2759"/>
<feature type="non-terminal residue" evidence="2">
    <location>
        <position position="1"/>
    </location>
</feature>